<reference evidence="8" key="1">
    <citation type="submission" date="2016-08" db="EMBL/GenBank/DDBJ databases">
        <authorList>
            <person name="Seilhamer J.J."/>
        </authorList>
    </citation>
    <scope>NUCLEOTIDE SEQUENCE</scope>
    <source>
        <strain evidence="8">86</strain>
    </source>
</reference>
<dbReference type="PANTHER" id="PTHR30619:SF1">
    <property type="entry name" value="RECOMBINATION PROTEIN 2"/>
    <property type="match status" value="1"/>
</dbReference>
<name>A0A212LS68_9FIRM</name>
<feature type="transmembrane region" description="Helical" evidence="6">
    <location>
        <begin position="355"/>
        <end position="372"/>
    </location>
</feature>
<feature type="transmembrane region" description="Helical" evidence="6">
    <location>
        <begin position="384"/>
        <end position="408"/>
    </location>
</feature>
<accession>A0A212LS68</accession>
<dbReference type="Pfam" id="PF13567">
    <property type="entry name" value="DUF4131"/>
    <property type="match status" value="1"/>
</dbReference>
<dbReference type="NCBIfam" id="TIGR00360">
    <property type="entry name" value="ComEC_N-term"/>
    <property type="match status" value="1"/>
</dbReference>
<dbReference type="InterPro" id="IPR052159">
    <property type="entry name" value="Competence_DNA_uptake"/>
</dbReference>
<keyword evidence="3 6" id="KW-0812">Transmembrane</keyword>
<dbReference type="SMART" id="SM00849">
    <property type="entry name" value="Lactamase_B"/>
    <property type="match status" value="1"/>
</dbReference>
<evidence type="ECO:0000256" key="3">
    <source>
        <dbReference type="ARBA" id="ARBA00022692"/>
    </source>
</evidence>
<evidence type="ECO:0000256" key="4">
    <source>
        <dbReference type="ARBA" id="ARBA00022989"/>
    </source>
</evidence>
<evidence type="ECO:0000256" key="2">
    <source>
        <dbReference type="ARBA" id="ARBA00022475"/>
    </source>
</evidence>
<evidence type="ECO:0000256" key="1">
    <source>
        <dbReference type="ARBA" id="ARBA00004651"/>
    </source>
</evidence>
<dbReference type="PANTHER" id="PTHR30619">
    <property type="entry name" value="DNA INTERNALIZATION/COMPETENCE PROTEIN COMEC/REC2"/>
    <property type="match status" value="1"/>
</dbReference>
<keyword evidence="5 6" id="KW-0472">Membrane</keyword>
<dbReference type="Gene3D" id="3.60.15.10">
    <property type="entry name" value="Ribonuclease Z/Hydroxyacylglutathione hydrolase-like"/>
    <property type="match status" value="1"/>
</dbReference>
<sequence length="797" mass="86111">MIMEQINTIIVFACAVFAAGIWQAGIYSWHSLTLIVLAMLLLLTALWRVVRNYQQAFWPIIGLFFIAGMLCANLDSIVPADDISHHIGKTVTVTGIVAAVPEISQANTQDMQVRYVIRVQNVELEKTGVSAVASGKVRINVLYKENGELAVYGDKITVYGKVRELRGYNNPGQIDMTVALKREGITARMSVQEQNIKLNTAYAGYSWRAALADWQTGIVRALQKVMPVNDAAILTAVLFGGYQGINKSVVDDFAATGLIHILSVSGAHIALVAGLIRWFGNQLRLGSRTTTVVAVLAIVFYACISGFTPPVIRSMIMGIISLLAILVERESYAPAALAITALGMLVYQPLLLYDISFQLSFAATAGLVFLYKPTYDYLSAFLPAWLAGPLAVTASAQLGVLPIIAWYFNNFSLISFAANILVLPVVELVIILGLTGVIIYTVVPVIGNLVFVISSLLIGLVMMLTALLAAMPYSSVYIPSVGISGSAAYYLLLAWFYGWRPLAVPGPGQLVRQRPGTCATTAIVIIGLLAGYTWYPRPLSVHFIDVGQGDAALIITPRGKAVLVDTGGSFSGSNYDIGERVVAPYLKHYGVTTVDYLILTHGHQDHAGGAAGIAGRVSVNKVMLPREEYSQAVQALVHTKPVIAIIPTYTDQRFQLDGVDVGIEHAVGENGRNQAVTGNEVSSVVRVSYGRHSFLITGDLEAKGEEALLAAKEVKPCTVLKVGHHGSKTSTTAAFLQALAPEYAVISVGYANRFGHPHPETIRRLTDRQTVIYRTDTHGAVVFKSDGRKLEVDTYIK</sequence>
<dbReference type="GO" id="GO:0005886">
    <property type="term" value="C:plasma membrane"/>
    <property type="evidence" value="ECO:0007669"/>
    <property type="project" value="UniProtKB-SubCell"/>
</dbReference>
<feature type="transmembrane region" description="Helical" evidence="6">
    <location>
        <begin position="476"/>
        <end position="497"/>
    </location>
</feature>
<evidence type="ECO:0000256" key="6">
    <source>
        <dbReference type="SAM" id="Phobius"/>
    </source>
</evidence>
<dbReference type="InterPro" id="IPR004477">
    <property type="entry name" value="ComEC_N"/>
</dbReference>
<evidence type="ECO:0000313" key="8">
    <source>
        <dbReference type="EMBL" id="SCM80290.1"/>
    </source>
</evidence>
<proteinExistence type="predicted"/>
<dbReference type="AlphaFoldDB" id="A0A212LS68"/>
<feature type="transmembrane region" description="Helical" evidence="6">
    <location>
        <begin position="257"/>
        <end position="280"/>
    </location>
</feature>
<protein>
    <submittedName>
        <fullName evidence="8">ComE operon protein 3</fullName>
    </submittedName>
</protein>
<feature type="transmembrane region" description="Helical" evidence="6">
    <location>
        <begin position="420"/>
        <end position="443"/>
    </location>
</feature>
<dbReference type="EMBL" id="FMJE01000003">
    <property type="protein sequence ID" value="SCM80290.1"/>
    <property type="molecule type" value="Genomic_DNA"/>
</dbReference>
<feature type="transmembrane region" description="Helical" evidence="6">
    <location>
        <begin position="56"/>
        <end position="74"/>
    </location>
</feature>
<dbReference type="InterPro" id="IPR036866">
    <property type="entry name" value="RibonucZ/Hydroxyglut_hydro"/>
</dbReference>
<organism evidence="8">
    <name type="scientific">uncultured Sporomusa sp</name>
    <dbReference type="NCBI Taxonomy" id="307249"/>
    <lineage>
        <taxon>Bacteria</taxon>
        <taxon>Bacillati</taxon>
        <taxon>Bacillota</taxon>
        <taxon>Negativicutes</taxon>
        <taxon>Selenomonadales</taxon>
        <taxon>Sporomusaceae</taxon>
        <taxon>Sporomusa</taxon>
        <taxon>environmental samples</taxon>
    </lineage>
</organism>
<dbReference type="Pfam" id="PF00753">
    <property type="entry name" value="Lactamase_B"/>
    <property type="match status" value="1"/>
</dbReference>
<evidence type="ECO:0000256" key="5">
    <source>
        <dbReference type="ARBA" id="ARBA00023136"/>
    </source>
</evidence>
<dbReference type="InterPro" id="IPR035681">
    <property type="entry name" value="ComA-like_MBL"/>
</dbReference>
<dbReference type="InterPro" id="IPR004797">
    <property type="entry name" value="Competence_ComEC/Rec2"/>
</dbReference>
<feature type="transmembrane region" description="Helical" evidence="6">
    <location>
        <begin position="517"/>
        <end position="535"/>
    </location>
</feature>
<evidence type="ECO:0000259" key="7">
    <source>
        <dbReference type="SMART" id="SM00849"/>
    </source>
</evidence>
<dbReference type="InterPro" id="IPR025405">
    <property type="entry name" value="DUF4131"/>
</dbReference>
<keyword evidence="2" id="KW-1003">Cell membrane</keyword>
<dbReference type="Pfam" id="PF03772">
    <property type="entry name" value="Competence"/>
    <property type="match status" value="1"/>
</dbReference>
<gene>
    <name evidence="8" type="primary">comEC</name>
    <name evidence="8" type="ORF">KL86SPO_30468</name>
</gene>
<dbReference type="GO" id="GO:0030420">
    <property type="term" value="P:establishment of competence for transformation"/>
    <property type="evidence" value="ECO:0007669"/>
    <property type="project" value="InterPro"/>
</dbReference>
<dbReference type="CDD" id="cd07731">
    <property type="entry name" value="ComA-like_MBL-fold"/>
    <property type="match status" value="1"/>
</dbReference>
<feature type="transmembrane region" description="Helical" evidence="6">
    <location>
        <begin position="449"/>
        <end position="469"/>
    </location>
</feature>
<feature type="transmembrane region" description="Helical" evidence="6">
    <location>
        <begin position="6"/>
        <end position="25"/>
    </location>
</feature>
<dbReference type="SUPFAM" id="SSF56281">
    <property type="entry name" value="Metallo-hydrolase/oxidoreductase"/>
    <property type="match status" value="1"/>
</dbReference>
<feature type="domain" description="Metallo-beta-lactamase" evidence="7">
    <location>
        <begin position="548"/>
        <end position="750"/>
    </location>
</feature>
<feature type="transmembrane region" description="Helical" evidence="6">
    <location>
        <begin position="32"/>
        <end position="50"/>
    </location>
</feature>
<dbReference type="InterPro" id="IPR001279">
    <property type="entry name" value="Metallo-B-lactamas"/>
</dbReference>
<dbReference type="NCBIfam" id="TIGR00361">
    <property type="entry name" value="ComEC_Rec2"/>
    <property type="match status" value="1"/>
</dbReference>
<feature type="transmembrane region" description="Helical" evidence="6">
    <location>
        <begin position="292"/>
        <end position="325"/>
    </location>
</feature>
<keyword evidence="4 6" id="KW-1133">Transmembrane helix</keyword>
<comment type="subcellular location">
    <subcellularLocation>
        <location evidence="1">Cell membrane</location>
        <topology evidence="1">Multi-pass membrane protein</topology>
    </subcellularLocation>
</comment>